<keyword evidence="3" id="KW-0413">Isomerase</keyword>
<sequence length="189" mass="21352">MAGFEFKELNLEGSYLINNFSVGDSRGGFTKCFEKDIYHDSGIDFCLSETFVSISAENIIRGLHFQIHKPQAKLVSVPHGRVYDVIVDLRPQSPTFKKWQGFELSAKNHLALYVPRGFAHGFASLESNSLMLYQCDGAYDKQTDTGIRFDDPEIGIQWPVNLNSALLSARDLQLMSFAEYMKNPMIISK</sequence>
<evidence type="ECO:0000313" key="4">
    <source>
        <dbReference type="EMBL" id="SUQ12454.1"/>
    </source>
</evidence>
<gene>
    <name evidence="4" type="ORF">SAMN05216529_101350</name>
</gene>
<keyword evidence="5" id="KW-1185">Reference proteome</keyword>
<dbReference type="Pfam" id="PF00908">
    <property type="entry name" value="dTDP_sugar_isom"/>
    <property type="match status" value="1"/>
</dbReference>
<dbReference type="InterPro" id="IPR000888">
    <property type="entry name" value="RmlC-like"/>
</dbReference>
<dbReference type="Gene3D" id="2.60.120.10">
    <property type="entry name" value="Jelly Rolls"/>
    <property type="match status" value="1"/>
</dbReference>
<evidence type="ECO:0000313" key="5">
    <source>
        <dbReference type="Proteomes" id="UP000254051"/>
    </source>
</evidence>
<reference evidence="5" key="1">
    <citation type="submission" date="2017-07" db="EMBL/GenBank/DDBJ databases">
        <authorList>
            <person name="Varghese N."/>
            <person name="Submissions S."/>
        </authorList>
    </citation>
    <scope>NUCLEOTIDE SEQUENCE [LARGE SCALE GENOMIC DNA]</scope>
    <source>
        <strain evidence="5">NLAE-zl-C134</strain>
    </source>
</reference>
<dbReference type="UniPathway" id="UPA00124"/>
<organism evidence="4 5">
    <name type="scientific">Faecalicatena contorta</name>
    <dbReference type="NCBI Taxonomy" id="39482"/>
    <lineage>
        <taxon>Bacteria</taxon>
        <taxon>Bacillati</taxon>
        <taxon>Bacillota</taxon>
        <taxon>Clostridia</taxon>
        <taxon>Lachnospirales</taxon>
        <taxon>Lachnospiraceae</taxon>
        <taxon>Faecalicatena</taxon>
    </lineage>
</organism>
<evidence type="ECO:0000256" key="2">
    <source>
        <dbReference type="PIRSR" id="PIRSR600888-3"/>
    </source>
</evidence>
<dbReference type="InterPro" id="IPR014710">
    <property type="entry name" value="RmlC-like_jellyroll"/>
</dbReference>
<feature type="site" description="Participates in a stacking interaction with the thymidine ring of dTDP-4-oxo-6-deoxyglucose" evidence="2">
    <location>
        <position position="139"/>
    </location>
</feature>
<dbReference type="EC" id="5.1.3.13" evidence="3"/>
<dbReference type="PANTHER" id="PTHR21047">
    <property type="entry name" value="DTDP-6-DEOXY-D-GLUCOSE-3,5 EPIMERASE"/>
    <property type="match status" value="1"/>
</dbReference>
<name>A0A316A2M4_9FIRM</name>
<protein>
    <recommendedName>
        <fullName evidence="3">dTDP-4-dehydrorhamnose 3,5-epimerase</fullName>
        <ecNumber evidence="3">5.1.3.13</ecNumber>
    </recommendedName>
    <alternativeName>
        <fullName evidence="3">Thymidine diphospho-4-keto-rhamnose 3,5-epimerase</fullName>
    </alternativeName>
</protein>
<dbReference type="GO" id="GO:0000271">
    <property type="term" value="P:polysaccharide biosynthetic process"/>
    <property type="evidence" value="ECO:0007669"/>
    <property type="project" value="TreeGrafter"/>
</dbReference>
<comment type="pathway">
    <text evidence="3">Carbohydrate biosynthesis; dTDP-L-rhamnose biosynthesis.</text>
</comment>
<dbReference type="GO" id="GO:0019305">
    <property type="term" value="P:dTDP-rhamnose biosynthetic process"/>
    <property type="evidence" value="ECO:0007669"/>
    <property type="project" value="UniProtKB-UniRule"/>
</dbReference>
<dbReference type="Proteomes" id="UP000254051">
    <property type="component" value="Unassembled WGS sequence"/>
</dbReference>
<dbReference type="InterPro" id="IPR011051">
    <property type="entry name" value="RmlC_Cupin_sf"/>
</dbReference>
<dbReference type="GO" id="GO:0005829">
    <property type="term" value="C:cytosol"/>
    <property type="evidence" value="ECO:0007669"/>
    <property type="project" value="TreeGrafter"/>
</dbReference>
<feature type="active site" description="Proton acceptor" evidence="1">
    <location>
        <position position="64"/>
    </location>
</feature>
<dbReference type="NCBIfam" id="TIGR01221">
    <property type="entry name" value="rmlC"/>
    <property type="match status" value="1"/>
</dbReference>
<feature type="active site" description="Proton donor" evidence="1">
    <location>
        <position position="133"/>
    </location>
</feature>
<comment type="catalytic activity">
    <reaction evidence="3">
        <text>dTDP-4-dehydro-6-deoxy-alpha-D-glucose = dTDP-4-dehydro-beta-L-rhamnose</text>
        <dbReference type="Rhea" id="RHEA:16969"/>
        <dbReference type="ChEBI" id="CHEBI:57649"/>
        <dbReference type="ChEBI" id="CHEBI:62830"/>
        <dbReference type="EC" id="5.1.3.13"/>
    </reaction>
</comment>
<comment type="similarity">
    <text evidence="3">Belongs to the dTDP-4-dehydrorhamnose 3,5-epimerase family.</text>
</comment>
<dbReference type="SUPFAM" id="SSF51182">
    <property type="entry name" value="RmlC-like cupins"/>
    <property type="match status" value="1"/>
</dbReference>
<comment type="function">
    <text evidence="3">Catalyzes the epimerization of the C3' and C5'positions of dTDP-6-deoxy-D-xylo-4-hexulose, forming dTDP-6-deoxy-L-lyxo-4-hexulose.</text>
</comment>
<evidence type="ECO:0000256" key="3">
    <source>
        <dbReference type="RuleBase" id="RU364069"/>
    </source>
</evidence>
<dbReference type="EMBL" id="UHJJ01000001">
    <property type="protein sequence ID" value="SUQ12454.1"/>
    <property type="molecule type" value="Genomic_DNA"/>
</dbReference>
<proteinExistence type="inferred from homology"/>
<dbReference type="PANTHER" id="PTHR21047:SF2">
    <property type="entry name" value="THYMIDINE DIPHOSPHO-4-KETO-RHAMNOSE 3,5-EPIMERASE"/>
    <property type="match status" value="1"/>
</dbReference>
<comment type="subunit">
    <text evidence="3">Homodimer.</text>
</comment>
<dbReference type="GO" id="GO:0008830">
    <property type="term" value="F:dTDP-4-dehydrorhamnose 3,5-epimerase activity"/>
    <property type="evidence" value="ECO:0007669"/>
    <property type="project" value="UniProtKB-UniRule"/>
</dbReference>
<dbReference type="AlphaFoldDB" id="A0A316A2M4"/>
<dbReference type="CDD" id="cd00438">
    <property type="entry name" value="cupin_RmlC"/>
    <property type="match status" value="1"/>
</dbReference>
<evidence type="ECO:0000256" key="1">
    <source>
        <dbReference type="PIRSR" id="PIRSR600888-1"/>
    </source>
</evidence>
<accession>A0A316A2M4</accession>